<keyword evidence="7" id="KW-0472">Membrane</keyword>
<dbReference type="SUPFAM" id="SSF56024">
    <property type="entry name" value="Phospholipase D/nuclease"/>
    <property type="match status" value="2"/>
</dbReference>
<dbReference type="EMBL" id="LCBN01000021">
    <property type="protein sequence ID" value="KKS13607.1"/>
    <property type="molecule type" value="Genomic_DNA"/>
</dbReference>
<keyword evidence="6" id="KW-0443">Lipid metabolism</keyword>
<dbReference type="PANTHER" id="PTHR43856:SF1">
    <property type="entry name" value="MITOCHONDRIAL CARDIOLIPIN HYDROLASE"/>
    <property type="match status" value="1"/>
</dbReference>
<dbReference type="GO" id="GO:0016891">
    <property type="term" value="F:RNA endonuclease activity producing 5'-phosphomonoesters, hydrolytic mechanism"/>
    <property type="evidence" value="ECO:0007669"/>
    <property type="project" value="TreeGrafter"/>
</dbReference>
<dbReference type="EC" id="3.1.4.4" evidence="3"/>
<dbReference type="Proteomes" id="UP000034753">
    <property type="component" value="Unassembled WGS sequence"/>
</dbReference>
<evidence type="ECO:0000259" key="8">
    <source>
        <dbReference type="PROSITE" id="PS50035"/>
    </source>
</evidence>
<comment type="similarity">
    <text evidence="2">Belongs to the phospholipase D family.</text>
</comment>
<keyword evidence="7" id="KW-1133">Transmembrane helix</keyword>
<name>A0A0G0WNH1_9BACT</name>
<feature type="domain" description="PLD phosphodiesterase" evidence="8">
    <location>
        <begin position="113"/>
        <end position="140"/>
    </location>
</feature>
<dbReference type="GO" id="GO:0006793">
    <property type="term" value="P:phosphorus metabolic process"/>
    <property type="evidence" value="ECO:0007669"/>
    <property type="project" value="UniProtKB-ARBA"/>
</dbReference>
<organism evidence="9 10">
    <name type="scientific">Candidatus Daviesbacteria bacterium GW2011_GWB1_41_5</name>
    <dbReference type="NCBI Taxonomy" id="1618429"/>
    <lineage>
        <taxon>Bacteria</taxon>
        <taxon>Candidatus Daviesiibacteriota</taxon>
    </lineage>
</organism>
<evidence type="ECO:0000256" key="5">
    <source>
        <dbReference type="ARBA" id="ARBA00022963"/>
    </source>
</evidence>
<reference evidence="9 10" key="1">
    <citation type="journal article" date="2015" name="Nature">
        <title>rRNA introns, odd ribosomes, and small enigmatic genomes across a large radiation of phyla.</title>
        <authorList>
            <person name="Brown C.T."/>
            <person name="Hug L.A."/>
            <person name="Thomas B.C."/>
            <person name="Sharon I."/>
            <person name="Castelle C.J."/>
            <person name="Singh A."/>
            <person name="Wilkins M.J."/>
            <person name="Williams K.H."/>
            <person name="Banfield J.F."/>
        </authorList>
    </citation>
    <scope>NUCLEOTIDE SEQUENCE [LARGE SCALE GENOMIC DNA]</scope>
</reference>
<evidence type="ECO:0000256" key="1">
    <source>
        <dbReference type="ARBA" id="ARBA00000798"/>
    </source>
</evidence>
<comment type="catalytic activity">
    <reaction evidence="1">
        <text>a 1,2-diacyl-sn-glycero-3-phosphocholine + H2O = a 1,2-diacyl-sn-glycero-3-phosphate + choline + H(+)</text>
        <dbReference type="Rhea" id="RHEA:14445"/>
        <dbReference type="ChEBI" id="CHEBI:15354"/>
        <dbReference type="ChEBI" id="CHEBI:15377"/>
        <dbReference type="ChEBI" id="CHEBI:15378"/>
        <dbReference type="ChEBI" id="CHEBI:57643"/>
        <dbReference type="ChEBI" id="CHEBI:58608"/>
        <dbReference type="EC" id="3.1.4.4"/>
    </reaction>
</comment>
<feature type="transmembrane region" description="Helical" evidence="7">
    <location>
        <begin position="7"/>
        <end position="34"/>
    </location>
</feature>
<dbReference type="Pfam" id="PF13091">
    <property type="entry name" value="PLDc_2"/>
    <property type="match status" value="2"/>
</dbReference>
<gene>
    <name evidence="9" type="ORF">UU67_C0021G0010</name>
</gene>
<dbReference type="AlphaFoldDB" id="A0A0G0WNH1"/>
<dbReference type="GO" id="GO:0016042">
    <property type="term" value="P:lipid catabolic process"/>
    <property type="evidence" value="ECO:0007669"/>
    <property type="project" value="UniProtKB-KW"/>
</dbReference>
<dbReference type="Gene3D" id="3.30.870.10">
    <property type="entry name" value="Endonuclease Chain A"/>
    <property type="match status" value="2"/>
</dbReference>
<keyword evidence="7" id="KW-0812">Transmembrane</keyword>
<feature type="domain" description="PLD phosphodiesterase" evidence="8">
    <location>
        <begin position="271"/>
        <end position="298"/>
    </location>
</feature>
<evidence type="ECO:0000256" key="4">
    <source>
        <dbReference type="ARBA" id="ARBA00022801"/>
    </source>
</evidence>
<protein>
    <recommendedName>
        <fullName evidence="3">phospholipase D</fullName>
        <ecNumber evidence="3">3.1.4.4</ecNumber>
    </recommendedName>
</protein>
<evidence type="ECO:0000256" key="2">
    <source>
        <dbReference type="ARBA" id="ARBA00008664"/>
    </source>
</evidence>
<keyword evidence="5" id="KW-0442">Lipid degradation</keyword>
<dbReference type="GO" id="GO:0004630">
    <property type="term" value="F:phospholipase D activity"/>
    <property type="evidence" value="ECO:0007669"/>
    <property type="project" value="UniProtKB-EC"/>
</dbReference>
<comment type="caution">
    <text evidence="9">The sequence shown here is derived from an EMBL/GenBank/DDBJ whole genome shotgun (WGS) entry which is preliminary data.</text>
</comment>
<evidence type="ECO:0000313" key="9">
    <source>
        <dbReference type="EMBL" id="KKS13607.1"/>
    </source>
</evidence>
<dbReference type="InterPro" id="IPR051406">
    <property type="entry name" value="PLD_domain"/>
</dbReference>
<keyword evidence="4" id="KW-0378">Hydrolase</keyword>
<sequence>MKIKHRLLMFVVVFIAVFAIWFVYSGITGAVVFYTEIPNESGTEIQAYFCPRDNCGEKLSNLINSAQEVECAFYNLNLKNVKDALKSKNYKLIVDSDGEKYISEMDYLARPEGSGLMHNKFCIFNNQTIFTGSFNPTKAQDTIDANNILVINSKYLAENYLAEFREMENGWFASGEKTPNEKIIYDGELIENYFCPEDSCAEHLAEVLKSAKSEIKFMTFSFTHDNIGTILADKAKEGVEVKGAFDKSQASSQYSEFWQLKNITEVKTDTMKGLLHHKVFIIDRDIVATGSFNPTKNADTKNDENLLIIHSPAIAEKYLEEFEFVWGNETAA</sequence>
<evidence type="ECO:0000256" key="6">
    <source>
        <dbReference type="ARBA" id="ARBA00023098"/>
    </source>
</evidence>
<evidence type="ECO:0000256" key="3">
    <source>
        <dbReference type="ARBA" id="ARBA00012027"/>
    </source>
</evidence>
<dbReference type="PANTHER" id="PTHR43856">
    <property type="entry name" value="CARDIOLIPIN HYDROLASE"/>
    <property type="match status" value="1"/>
</dbReference>
<dbReference type="InterPro" id="IPR001736">
    <property type="entry name" value="PLipase_D/transphosphatidylase"/>
</dbReference>
<evidence type="ECO:0000313" key="10">
    <source>
        <dbReference type="Proteomes" id="UP000034753"/>
    </source>
</evidence>
<dbReference type="PROSITE" id="PS50035">
    <property type="entry name" value="PLD"/>
    <property type="match status" value="2"/>
</dbReference>
<dbReference type="InterPro" id="IPR025202">
    <property type="entry name" value="PLD-like_dom"/>
</dbReference>
<accession>A0A0G0WNH1</accession>
<dbReference type="SMART" id="SM00155">
    <property type="entry name" value="PLDc"/>
    <property type="match status" value="2"/>
</dbReference>
<proteinExistence type="inferred from homology"/>
<evidence type="ECO:0000256" key="7">
    <source>
        <dbReference type="SAM" id="Phobius"/>
    </source>
</evidence>